<keyword evidence="2" id="KW-1185">Reference proteome</keyword>
<reference evidence="1 2" key="1">
    <citation type="journal article" date="2010" name="Proc. Natl. Acad. Sci. U.S.A.">
        <title>A Nitrospira metagenome illuminates the physiology and evolution of globally important nitrite-oxidizing bacteria.</title>
        <authorList>
            <person name="Lucker S."/>
            <person name="Wagner M."/>
            <person name="Maixner F."/>
            <person name="Pelletier E."/>
            <person name="Koch H."/>
            <person name="Vacherie B."/>
            <person name="Rattei T."/>
            <person name="Sinninghe Damste J."/>
            <person name="Spieck E."/>
            <person name="Le Paslier D."/>
            <person name="Daims H."/>
        </authorList>
    </citation>
    <scope>NUCLEOTIDE SEQUENCE [LARGE SCALE GENOMIC DNA]</scope>
</reference>
<dbReference type="HOGENOM" id="CLU_1892372_0_0_0"/>
<gene>
    <name evidence="1" type="ORF">NIDE2198</name>
</gene>
<dbReference type="EMBL" id="FP929003">
    <property type="protein sequence ID" value="CBK41914.1"/>
    <property type="molecule type" value="Genomic_DNA"/>
</dbReference>
<evidence type="ECO:0000313" key="2">
    <source>
        <dbReference type="Proteomes" id="UP000001660"/>
    </source>
</evidence>
<organism evidence="1 2">
    <name type="scientific">Nitrospira defluvii</name>
    <dbReference type="NCBI Taxonomy" id="330214"/>
    <lineage>
        <taxon>Bacteria</taxon>
        <taxon>Pseudomonadati</taxon>
        <taxon>Nitrospirota</taxon>
        <taxon>Nitrospiria</taxon>
        <taxon>Nitrospirales</taxon>
        <taxon>Nitrospiraceae</taxon>
        <taxon>Nitrospira</taxon>
    </lineage>
</organism>
<dbReference type="AlphaFoldDB" id="D8PFA5"/>
<dbReference type="Proteomes" id="UP000001660">
    <property type="component" value="Chromosome"/>
</dbReference>
<protein>
    <submittedName>
        <fullName evidence="1">Uncharacterized protein</fullName>
    </submittedName>
</protein>
<name>D8PFA5_9BACT</name>
<proteinExistence type="predicted"/>
<accession>D8PFA5</accession>
<sequence length="134" mass="15555">MRPSEQQQTHRLFVRALQHEAISCEHAGCPGPVETVDQSQTRDRVKTFDLRCERCGWHTSLTGQEQLTPPWDNAALELMADEHLMHQQPVCPFDETPVVFISMPNPRRKAKYRVACFYCGRHIVMDWPPPESKR</sequence>
<evidence type="ECO:0000313" key="1">
    <source>
        <dbReference type="EMBL" id="CBK41914.1"/>
    </source>
</evidence>
<dbReference type="KEGG" id="nde:NIDE2198"/>